<sequence length="224" mass="25422">MARLDTYERRPSGMDAYLSMYGWHFSKRMAQFAAEKFCNGTGIVETKLLETICKDFDIHDARLWREGHCPAGGLLAQTQLRDQRIYKLLFRLHRQRNSNHLGGYDMIKKLKLGDFCAHFYKDLSPEEHTAVFGVLRSWAVGDEVLQKSIENVRTHNCGSTICNVEAKKIIVMLGPQSSKAELLNTLSHEIRHVVDIIAAHTAPEDHVSPASITGEITSHFADWL</sequence>
<name>A0AA36DSW8_CYLNA</name>
<evidence type="ECO:0000313" key="2">
    <source>
        <dbReference type="Proteomes" id="UP001176961"/>
    </source>
</evidence>
<evidence type="ECO:0000313" key="1">
    <source>
        <dbReference type="EMBL" id="CAJ0592199.1"/>
    </source>
</evidence>
<keyword evidence="2" id="KW-1185">Reference proteome</keyword>
<dbReference type="Proteomes" id="UP001176961">
    <property type="component" value="Unassembled WGS sequence"/>
</dbReference>
<comment type="caution">
    <text evidence="1">The sequence shown here is derived from an EMBL/GenBank/DDBJ whole genome shotgun (WGS) entry which is preliminary data.</text>
</comment>
<organism evidence="1 2">
    <name type="scientific">Cylicocyclus nassatus</name>
    <name type="common">Nematode worm</name>
    <dbReference type="NCBI Taxonomy" id="53992"/>
    <lineage>
        <taxon>Eukaryota</taxon>
        <taxon>Metazoa</taxon>
        <taxon>Ecdysozoa</taxon>
        <taxon>Nematoda</taxon>
        <taxon>Chromadorea</taxon>
        <taxon>Rhabditida</taxon>
        <taxon>Rhabditina</taxon>
        <taxon>Rhabditomorpha</taxon>
        <taxon>Strongyloidea</taxon>
        <taxon>Strongylidae</taxon>
        <taxon>Cylicocyclus</taxon>
    </lineage>
</organism>
<protein>
    <submittedName>
        <fullName evidence="1">Uncharacterized protein</fullName>
    </submittedName>
</protein>
<proteinExistence type="predicted"/>
<reference evidence="1" key="1">
    <citation type="submission" date="2023-07" db="EMBL/GenBank/DDBJ databases">
        <authorList>
            <consortium name="CYATHOMIX"/>
        </authorList>
    </citation>
    <scope>NUCLEOTIDE SEQUENCE</scope>
    <source>
        <strain evidence="1">N/A</strain>
    </source>
</reference>
<dbReference type="EMBL" id="CATQJL010000011">
    <property type="protein sequence ID" value="CAJ0592199.1"/>
    <property type="molecule type" value="Genomic_DNA"/>
</dbReference>
<gene>
    <name evidence="1" type="ORF">CYNAS_LOCUS4182</name>
</gene>
<accession>A0AA36DSW8</accession>
<dbReference type="AlphaFoldDB" id="A0AA36DSW8"/>